<keyword evidence="3" id="KW-1185">Reference proteome</keyword>
<dbReference type="OrthoDB" id="10348643at2759"/>
<proteinExistence type="predicted"/>
<dbReference type="Proteomes" id="UP000054350">
    <property type="component" value="Unassembled WGS sequence"/>
</dbReference>
<name>A0A0L0SPG3_ALLM3</name>
<reference evidence="3" key="2">
    <citation type="submission" date="2009-11" db="EMBL/GenBank/DDBJ databases">
        <title>The Genome Sequence of Allomyces macrogynus strain ATCC 38327.</title>
        <authorList>
            <consortium name="The Broad Institute Genome Sequencing Platform"/>
            <person name="Russ C."/>
            <person name="Cuomo C."/>
            <person name="Shea T."/>
            <person name="Young S.K."/>
            <person name="Zeng Q."/>
            <person name="Koehrsen M."/>
            <person name="Haas B."/>
            <person name="Borodovsky M."/>
            <person name="Guigo R."/>
            <person name="Alvarado L."/>
            <person name="Berlin A."/>
            <person name="Borenstein D."/>
            <person name="Chen Z."/>
            <person name="Engels R."/>
            <person name="Freedman E."/>
            <person name="Gellesch M."/>
            <person name="Goldberg J."/>
            <person name="Griggs A."/>
            <person name="Gujja S."/>
            <person name="Heiman D."/>
            <person name="Hepburn T."/>
            <person name="Howarth C."/>
            <person name="Jen D."/>
            <person name="Larson L."/>
            <person name="Lewis B."/>
            <person name="Mehta T."/>
            <person name="Park D."/>
            <person name="Pearson M."/>
            <person name="Roberts A."/>
            <person name="Saif S."/>
            <person name="Shenoy N."/>
            <person name="Sisk P."/>
            <person name="Stolte C."/>
            <person name="Sykes S."/>
            <person name="Walk T."/>
            <person name="White J."/>
            <person name="Yandava C."/>
            <person name="Burger G."/>
            <person name="Gray M.W."/>
            <person name="Holland P.W.H."/>
            <person name="King N."/>
            <person name="Lang F.B.F."/>
            <person name="Roger A.J."/>
            <person name="Ruiz-Trillo I."/>
            <person name="Lander E."/>
            <person name="Nusbaum C."/>
        </authorList>
    </citation>
    <scope>NUCLEOTIDE SEQUENCE [LARGE SCALE GENOMIC DNA]</scope>
    <source>
        <strain evidence="3">ATCC 38327</strain>
    </source>
</reference>
<evidence type="ECO:0000313" key="2">
    <source>
        <dbReference type="EMBL" id="KNE64372.1"/>
    </source>
</evidence>
<organism evidence="2 3">
    <name type="scientific">Allomyces macrogynus (strain ATCC 38327)</name>
    <name type="common">Allomyces javanicus var. macrogynus</name>
    <dbReference type="NCBI Taxonomy" id="578462"/>
    <lineage>
        <taxon>Eukaryota</taxon>
        <taxon>Fungi</taxon>
        <taxon>Fungi incertae sedis</taxon>
        <taxon>Blastocladiomycota</taxon>
        <taxon>Blastocladiomycetes</taxon>
        <taxon>Blastocladiales</taxon>
        <taxon>Blastocladiaceae</taxon>
        <taxon>Allomyces</taxon>
    </lineage>
</organism>
<dbReference type="AlphaFoldDB" id="A0A0L0SPG3"/>
<feature type="region of interest" description="Disordered" evidence="1">
    <location>
        <begin position="171"/>
        <end position="206"/>
    </location>
</feature>
<reference evidence="2 3" key="1">
    <citation type="submission" date="2009-11" db="EMBL/GenBank/DDBJ databases">
        <title>Annotation of Allomyces macrogynus ATCC 38327.</title>
        <authorList>
            <consortium name="The Broad Institute Genome Sequencing Platform"/>
            <person name="Russ C."/>
            <person name="Cuomo C."/>
            <person name="Burger G."/>
            <person name="Gray M.W."/>
            <person name="Holland P.W.H."/>
            <person name="King N."/>
            <person name="Lang F.B.F."/>
            <person name="Roger A.J."/>
            <person name="Ruiz-Trillo I."/>
            <person name="Young S.K."/>
            <person name="Zeng Q."/>
            <person name="Gargeya S."/>
            <person name="Fitzgerald M."/>
            <person name="Haas B."/>
            <person name="Abouelleil A."/>
            <person name="Alvarado L."/>
            <person name="Arachchi H.M."/>
            <person name="Berlin A."/>
            <person name="Chapman S.B."/>
            <person name="Gearin G."/>
            <person name="Goldberg J."/>
            <person name="Griggs A."/>
            <person name="Gujja S."/>
            <person name="Hansen M."/>
            <person name="Heiman D."/>
            <person name="Howarth C."/>
            <person name="Larimer J."/>
            <person name="Lui A."/>
            <person name="MacDonald P.J.P."/>
            <person name="McCowen C."/>
            <person name="Montmayeur A."/>
            <person name="Murphy C."/>
            <person name="Neiman D."/>
            <person name="Pearson M."/>
            <person name="Priest M."/>
            <person name="Roberts A."/>
            <person name="Saif S."/>
            <person name="Shea T."/>
            <person name="Sisk P."/>
            <person name="Stolte C."/>
            <person name="Sykes S."/>
            <person name="Wortman J."/>
            <person name="Nusbaum C."/>
            <person name="Birren B."/>
        </authorList>
    </citation>
    <scope>NUCLEOTIDE SEQUENCE [LARGE SCALE GENOMIC DNA]</scope>
    <source>
        <strain evidence="2 3">ATCC 38327</strain>
    </source>
</reference>
<feature type="compositionally biased region" description="Polar residues" evidence="1">
    <location>
        <begin position="194"/>
        <end position="205"/>
    </location>
</feature>
<dbReference type="VEuPathDB" id="FungiDB:AMAG_09398"/>
<accession>A0A0L0SPG3</accession>
<sequence length="219" mass="23097">MSVNETYVRVTRPFGNYPTNTLVGVIDRQCADRGTISRLIVYPSPSNRNDLIGLAVMCYAGNPRDGNDGVSSAIFKYGNTTDTTATPITMESNDPTAAPGLRGFAVAADKSHVFGISAYKQTAGTLLQGTLWRQEQDAQVQPCLLGGLAVYMPKDVVLGMNMAFWCPPAAASTTTSSTVTSTSTTTSSSTATSGPDTRNDQSTSLPALEIATARQLVKA</sequence>
<evidence type="ECO:0000313" key="3">
    <source>
        <dbReference type="Proteomes" id="UP000054350"/>
    </source>
</evidence>
<evidence type="ECO:0000256" key="1">
    <source>
        <dbReference type="SAM" id="MobiDB-lite"/>
    </source>
</evidence>
<protein>
    <submittedName>
        <fullName evidence="2">Uncharacterized protein</fullName>
    </submittedName>
</protein>
<feature type="compositionally biased region" description="Low complexity" evidence="1">
    <location>
        <begin position="171"/>
        <end position="193"/>
    </location>
</feature>
<dbReference type="EMBL" id="GG745344">
    <property type="protein sequence ID" value="KNE64372.1"/>
    <property type="molecule type" value="Genomic_DNA"/>
</dbReference>
<gene>
    <name evidence="2" type="ORF">AMAG_09398</name>
</gene>